<dbReference type="FunCoup" id="B9RKB4">
    <property type="interactions" value="454"/>
</dbReference>
<evidence type="ECO:0000256" key="2">
    <source>
        <dbReference type="SAM" id="SignalP"/>
    </source>
</evidence>
<feature type="chain" id="PRO_5002891095" description="Saposin B-type domain-containing protein" evidence="2">
    <location>
        <begin position="27"/>
        <end position="243"/>
    </location>
</feature>
<feature type="compositionally biased region" description="Basic and acidic residues" evidence="1">
    <location>
        <begin position="172"/>
        <end position="195"/>
    </location>
</feature>
<evidence type="ECO:0000313" key="3">
    <source>
        <dbReference type="EMBL" id="EEF48112.1"/>
    </source>
</evidence>
<feature type="signal peptide" evidence="2">
    <location>
        <begin position="1"/>
        <end position="26"/>
    </location>
</feature>
<sequence>MADMKQNLVLLVSLLIVSACVPVSLSAKKPVLSARTEDIPYIKCQVCEKLAKELYQQVQKKQAEILPKKITEYQIIEIAENVCNLKKQEADWIMKIDIVEKGDKLELVEQDVEGQCNSECKTVEKACEEVMGYADTDIAEYIFSSKPNIDSLVNYFCKDLTNACVKKPPPVPKDRSPGEPFEPKPSKDAEMEKIMRSMQDMPGAPNMQMYSREDLMNMKNFGNEDADDDEDEDDEPQFPTKLV</sequence>
<dbReference type="PANTHER" id="PTHR36058:SF1">
    <property type="entry name" value="NUCLEOPHOSMIN"/>
    <property type="match status" value="1"/>
</dbReference>
<dbReference type="eggNOG" id="ENOG502QUBV">
    <property type="taxonomic scope" value="Eukaryota"/>
</dbReference>
<feature type="compositionally biased region" description="Acidic residues" evidence="1">
    <location>
        <begin position="224"/>
        <end position="236"/>
    </location>
</feature>
<evidence type="ECO:0000256" key="1">
    <source>
        <dbReference type="SAM" id="MobiDB-lite"/>
    </source>
</evidence>
<proteinExistence type="predicted"/>
<dbReference type="EMBL" id="EQ973784">
    <property type="protein sequence ID" value="EEF48112.1"/>
    <property type="molecule type" value="Genomic_DNA"/>
</dbReference>
<dbReference type="AlphaFoldDB" id="B9RKB4"/>
<gene>
    <name evidence="3" type="ORF">RCOM_1048100</name>
</gene>
<dbReference type="PROSITE" id="PS51257">
    <property type="entry name" value="PROKAR_LIPOPROTEIN"/>
    <property type="match status" value="1"/>
</dbReference>
<dbReference type="STRING" id="3988.B9RKB4"/>
<feature type="region of interest" description="Disordered" evidence="1">
    <location>
        <begin position="167"/>
        <end position="243"/>
    </location>
</feature>
<evidence type="ECO:0000313" key="4">
    <source>
        <dbReference type="Proteomes" id="UP000008311"/>
    </source>
</evidence>
<accession>B9RKB4</accession>
<dbReference type="PANTHER" id="PTHR36058">
    <property type="entry name" value="NUCLEOPHOSMIN"/>
    <property type="match status" value="1"/>
</dbReference>
<dbReference type="Proteomes" id="UP000008311">
    <property type="component" value="Unassembled WGS sequence"/>
</dbReference>
<organism evidence="3 4">
    <name type="scientific">Ricinus communis</name>
    <name type="common">Castor bean</name>
    <dbReference type="NCBI Taxonomy" id="3988"/>
    <lineage>
        <taxon>Eukaryota</taxon>
        <taxon>Viridiplantae</taxon>
        <taxon>Streptophyta</taxon>
        <taxon>Embryophyta</taxon>
        <taxon>Tracheophyta</taxon>
        <taxon>Spermatophyta</taxon>
        <taxon>Magnoliopsida</taxon>
        <taxon>eudicotyledons</taxon>
        <taxon>Gunneridae</taxon>
        <taxon>Pentapetalae</taxon>
        <taxon>rosids</taxon>
        <taxon>fabids</taxon>
        <taxon>Malpighiales</taxon>
        <taxon>Euphorbiaceae</taxon>
        <taxon>Acalyphoideae</taxon>
        <taxon>Acalypheae</taxon>
        <taxon>Ricinus</taxon>
    </lineage>
</organism>
<dbReference type="InParanoid" id="B9RKB4"/>
<evidence type="ECO:0008006" key="5">
    <source>
        <dbReference type="Google" id="ProtNLM"/>
    </source>
</evidence>
<name>B9RKB4_RICCO</name>
<reference evidence="4" key="1">
    <citation type="journal article" date="2010" name="Nat. Biotechnol.">
        <title>Draft genome sequence of the oilseed species Ricinus communis.</title>
        <authorList>
            <person name="Chan A.P."/>
            <person name="Crabtree J."/>
            <person name="Zhao Q."/>
            <person name="Lorenzi H."/>
            <person name="Orvis J."/>
            <person name="Puiu D."/>
            <person name="Melake-Berhan A."/>
            <person name="Jones K.M."/>
            <person name="Redman J."/>
            <person name="Chen G."/>
            <person name="Cahoon E.B."/>
            <person name="Gedil M."/>
            <person name="Stanke M."/>
            <person name="Haas B.J."/>
            <person name="Wortman J.R."/>
            <person name="Fraser-Liggett C.M."/>
            <person name="Ravel J."/>
            <person name="Rabinowicz P.D."/>
        </authorList>
    </citation>
    <scope>NUCLEOTIDE SEQUENCE [LARGE SCALE GENOMIC DNA]</scope>
    <source>
        <strain evidence="4">cv. Hale</strain>
    </source>
</reference>
<keyword evidence="2" id="KW-0732">Signal</keyword>
<keyword evidence="4" id="KW-1185">Reference proteome</keyword>
<protein>
    <recommendedName>
        <fullName evidence="5">Saposin B-type domain-containing protein</fullName>
    </recommendedName>
</protein>